<dbReference type="Pfam" id="PF02567">
    <property type="entry name" value="PhzC-PhzF"/>
    <property type="match status" value="1"/>
</dbReference>
<dbReference type="PANTHER" id="PTHR13774:SF32">
    <property type="entry name" value="ANTISENSE-ENHANCING SEQUENCE 1"/>
    <property type="match status" value="1"/>
</dbReference>
<proteinExistence type="predicted"/>
<dbReference type="GO" id="GO:0016853">
    <property type="term" value="F:isomerase activity"/>
    <property type="evidence" value="ECO:0007669"/>
    <property type="project" value="TreeGrafter"/>
</dbReference>
<dbReference type="InterPro" id="IPR003719">
    <property type="entry name" value="Phenazine_PhzF-like"/>
</dbReference>
<dbReference type="GO" id="GO:0005737">
    <property type="term" value="C:cytoplasm"/>
    <property type="evidence" value="ECO:0007669"/>
    <property type="project" value="TreeGrafter"/>
</dbReference>
<feature type="active site" evidence="1">
    <location>
        <position position="29"/>
    </location>
</feature>
<dbReference type="SUPFAM" id="SSF54506">
    <property type="entry name" value="Diaminopimelate epimerase-like"/>
    <property type="match status" value="1"/>
</dbReference>
<evidence type="ECO:0008006" key="4">
    <source>
        <dbReference type="Google" id="ProtNLM"/>
    </source>
</evidence>
<evidence type="ECO:0000313" key="3">
    <source>
        <dbReference type="Proteomes" id="UP000326565"/>
    </source>
</evidence>
<name>A0A5N5WLJ2_9EURO</name>
<dbReference type="EMBL" id="ML732343">
    <property type="protein sequence ID" value="KAB8069401.1"/>
    <property type="molecule type" value="Genomic_DNA"/>
</dbReference>
<gene>
    <name evidence="2" type="ORF">BDV29DRAFT_198718</name>
</gene>
<organism evidence="2 3">
    <name type="scientific">Aspergillus leporis</name>
    <dbReference type="NCBI Taxonomy" id="41062"/>
    <lineage>
        <taxon>Eukaryota</taxon>
        <taxon>Fungi</taxon>
        <taxon>Dikarya</taxon>
        <taxon>Ascomycota</taxon>
        <taxon>Pezizomycotina</taxon>
        <taxon>Eurotiomycetes</taxon>
        <taxon>Eurotiomycetidae</taxon>
        <taxon>Eurotiales</taxon>
        <taxon>Aspergillaceae</taxon>
        <taxon>Aspergillus</taxon>
        <taxon>Aspergillus subgen. Circumdati</taxon>
    </lineage>
</organism>
<dbReference type="PANTHER" id="PTHR13774">
    <property type="entry name" value="PHENAZINE BIOSYNTHESIS PROTEIN"/>
    <property type="match status" value="1"/>
</dbReference>
<dbReference type="PIRSF" id="PIRSF016184">
    <property type="entry name" value="PhzC_PhzF"/>
    <property type="match status" value="1"/>
</dbReference>
<dbReference type="OrthoDB" id="75169at2759"/>
<reference evidence="2 3" key="1">
    <citation type="submission" date="2019-04" db="EMBL/GenBank/DDBJ databases">
        <title>Friends and foes A comparative genomics study of 23 Aspergillus species from section Flavi.</title>
        <authorList>
            <consortium name="DOE Joint Genome Institute"/>
            <person name="Kjaerbolling I."/>
            <person name="Vesth T."/>
            <person name="Frisvad J.C."/>
            <person name="Nybo J.L."/>
            <person name="Theobald S."/>
            <person name="Kildgaard S."/>
            <person name="Isbrandt T."/>
            <person name="Kuo A."/>
            <person name="Sato A."/>
            <person name="Lyhne E.K."/>
            <person name="Kogle M.E."/>
            <person name="Wiebenga A."/>
            <person name="Kun R.S."/>
            <person name="Lubbers R.J."/>
            <person name="Makela M.R."/>
            <person name="Barry K."/>
            <person name="Chovatia M."/>
            <person name="Clum A."/>
            <person name="Daum C."/>
            <person name="Haridas S."/>
            <person name="He G."/>
            <person name="LaButti K."/>
            <person name="Lipzen A."/>
            <person name="Mondo S."/>
            <person name="Riley R."/>
            <person name="Salamov A."/>
            <person name="Simmons B.A."/>
            <person name="Magnuson J.K."/>
            <person name="Henrissat B."/>
            <person name="Mortensen U.H."/>
            <person name="Larsen T.O."/>
            <person name="Devries R.P."/>
            <person name="Grigoriev I.V."/>
            <person name="Machida M."/>
            <person name="Baker S.E."/>
            <person name="Andersen M.R."/>
        </authorList>
    </citation>
    <scope>NUCLEOTIDE SEQUENCE [LARGE SCALE GENOMIC DNA]</scope>
    <source>
        <strain evidence="2 3">CBS 151.66</strain>
    </source>
</reference>
<evidence type="ECO:0000256" key="1">
    <source>
        <dbReference type="PIRSR" id="PIRSR016184-1"/>
    </source>
</evidence>
<dbReference type="AlphaFoldDB" id="A0A5N5WLJ2"/>
<accession>A0A5N5WLJ2</accession>
<keyword evidence="3" id="KW-1185">Reference proteome</keyword>
<protein>
    <recommendedName>
        <fullName evidence="4">Diaminopimelate epimerase-like protein</fullName>
    </recommendedName>
</protein>
<dbReference type="Gene3D" id="3.10.310.10">
    <property type="entry name" value="Diaminopimelate Epimerase, Chain A, domain 1"/>
    <property type="match status" value="2"/>
</dbReference>
<dbReference type="Proteomes" id="UP000326565">
    <property type="component" value="Unassembled WGS sequence"/>
</dbReference>
<evidence type="ECO:0000313" key="2">
    <source>
        <dbReference type="EMBL" id="KAB8069401.1"/>
    </source>
</evidence>
<sequence length="290" mass="31691">MEPLAYQISLSYLSHIQKQIIAREFSLSETVFIHDVDSSNDPDPHSRRVNIFMTFRELPCAGHPIIGTANYLWAQGVGKLVTEAGPIPIHFSSEEGIVSAAIPHDTHLISRVLGDVELTIRVGCLHSTPVIRSAELEAPLFSIVKGVIFALIHLPCLDLLSQVSPGAFPYAPRDVIDAGWTDGRASRGSGVRTVKLRTRMMEEKMEDPATGSVACALTSCLALREYNETEIWFEVIQGVELGRQSDIVVEGRVDVGEDGKSRLKKAQLGGKARQIMKGTVVVSPVLEGRL</sequence>